<gene>
    <name evidence="3" type="ORF">WOLCODRAFT_166792</name>
</gene>
<evidence type="ECO:0000256" key="2">
    <source>
        <dbReference type="SAM" id="Phobius"/>
    </source>
</evidence>
<dbReference type="AlphaFoldDB" id="A0A2H3J200"/>
<protein>
    <submittedName>
        <fullName evidence="3">Uncharacterized protein</fullName>
    </submittedName>
</protein>
<keyword evidence="2" id="KW-0812">Transmembrane</keyword>
<dbReference type="EMBL" id="KB467876">
    <property type="protein sequence ID" value="PCH36262.1"/>
    <property type="molecule type" value="Genomic_DNA"/>
</dbReference>
<evidence type="ECO:0000313" key="4">
    <source>
        <dbReference type="Proteomes" id="UP000218811"/>
    </source>
</evidence>
<name>A0A2H3J200_WOLCO</name>
<feature type="transmembrane region" description="Helical" evidence="2">
    <location>
        <begin position="76"/>
        <end position="96"/>
    </location>
</feature>
<dbReference type="Proteomes" id="UP000218811">
    <property type="component" value="Unassembled WGS sequence"/>
</dbReference>
<keyword evidence="2" id="KW-0472">Membrane</keyword>
<evidence type="ECO:0000256" key="1">
    <source>
        <dbReference type="SAM" id="MobiDB-lite"/>
    </source>
</evidence>
<proteinExistence type="predicted"/>
<reference evidence="3 4" key="1">
    <citation type="journal article" date="2012" name="Science">
        <title>The Paleozoic origin of enzymatic lignin decomposition reconstructed from 31 fungal genomes.</title>
        <authorList>
            <person name="Floudas D."/>
            <person name="Binder M."/>
            <person name="Riley R."/>
            <person name="Barry K."/>
            <person name="Blanchette R.A."/>
            <person name="Henrissat B."/>
            <person name="Martinez A.T."/>
            <person name="Otillar R."/>
            <person name="Spatafora J.W."/>
            <person name="Yadav J.S."/>
            <person name="Aerts A."/>
            <person name="Benoit I."/>
            <person name="Boyd A."/>
            <person name="Carlson A."/>
            <person name="Copeland A."/>
            <person name="Coutinho P.M."/>
            <person name="de Vries R.P."/>
            <person name="Ferreira P."/>
            <person name="Findley K."/>
            <person name="Foster B."/>
            <person name="Gaskell J."/>
            <person name="Glotzer D."/>
            <person name="Gorecki P."/>
            <person name="Heitman J."/>
            <person name="Hesse C."/>
            <person name="Hori C."/>
            <person name="Igarashi K."/>
            <person name="Jurgens J.A."/>
            <person name="Kallen N."/>
            <person name="Kersten P."/>
            <person name="Kohler A."/>
            <person name="Kuees U."/>
            <person name="Kumar T.K.A."/>
            <person name="Kuo A."/>
            <person name="LaButti K."/>
            <person name="Larrondo L.F."/>
            <person name="Lindquist E."/>
            <person name="Ling A."/>
            <person name="Lombard V."/>
            <person name="Lucas S."/>
            <person name="Lundell T."/>
            <person name="Martin R."/>
            <person name="McLaughlin D.J."/>
            <person name="Morgenstern I."/>
            <person name="Morin E."/>
            <person name="Murat C."/>
            <person name="Nagy L.G."/>
            <person name="Nolan M."/>
            <person name="Ohm R.A."/>
            <person name="Patyshakuliyeva A."/>
            <person name="Rokas A."/>
            <person name="Ruiz-Duenas F.J."/>
            <person name="Sabat G."/>
            <person name="Salamov A."/>
            <person name="Samejima M."/>
            <person name="Schmutz J."/>
            <person name="Slot J.C."/>
            <person name="St John F."/>
            <person name="Stenlid J."/>
            <person name="Sun H."/>
            <person name="Sun S."/>
            <person name="Syed K."/>
            <person name="Tsang A."/>
            <person name="Wiebenga A."/>
            <person name="Young D."/>
            <person name="Pisabarro A."/>
            <person name="Eastwood D.C."/>
            <person name="Martin F."/>
            <person name="Cullen D."/>
            <person name="Grigoriev I.V."/>
            <person name="Hibbett D.S."/>
        </authorList>
    </citation>
    <scope>NUCLEOTIDE SEQUENCE [LARGE SCALE GENOMIC DNA]</scope>
    <source>
        <strain evidence="3 4">MD-104</strain>
    </source>
</reference>
<keyword evidence="4" id="KW-1185">Reference proteome</keyword>
<organism evidence="3 4">
    <name type="scientific">Wolfiporia cocos (strain MD-104)</name>
    <name type="common">Brown rot fungus</name>
    <dbReference type="NCBI Taxonomy" id="742152"/>
    <lineage>
        <taxon>Eukaryota</taxon>
        <taxon>Fungi</taxon>
        <taxon>Dikarya</taxon>
        <taxon>Basidiomycota</taxon>
        <taxon>Agaricomycotina</taxon>
        <taxon>Agaricomycetes</taxon>
        <taxon>Polyporales</taxon>
        <taxon>Phaeolaceae</taxon>
        <taxon>Wolfiporia</taxon>
    </lineage>
</organism>
<evidence type="ECO:0000313" key="3">
    <source>
        <dbReference type="EMBL" id="PCH36262.1"/>
    </source>
</evidence>
<sequence length="170" mass="18733">MSAIERQATLPSHRPTPVTTQQQRGALTHTHSHMGPSCDRRRNTVIVGTHEVAQSCIRRSSTADASHLASPRVGRVYVFVTIVGGEFVLLGGLFMMRGAQLCTMDHTEQLTTRYSATRAGRCSPKLQAILATIEATAARRASTENVRYLWRHAVMSAPARAKKKRRKAVV</sequence>
<feature type="region of interest" description="Disordered" evidence="1">
    <location>
        <begin position="1"/>
        <end position="40"/>
    </location>
</feature>
<keyword evidence="2" id="KW-1133">Transmembrane helix</keyword>
<accession>A0A2H3J200</accession>